<dbReference type="AlphaFoldDB" id="A0A165FDY1"/>
<reference evidence="1 2" key="1">
    <citation type="journal article" date="2016" name="Mol. Biol. Evol.">
        <title>Comparative Genomics of Early-Diverging Mushroom-Forming Fungi Provides Insights into the Origins of Lignocellulose Decay Capabilities.</title>
        <authorList>
            <person name="Nagy L.G."/>
            <person name="Riley R."/>
            <person name="Tritt A."/>
            <person name="Adam C."/>
            <person name="Daum C."/>
            <person name="Floudas D."/>
            <person name="Sun H."/>
            <person name="Yadav J.S."/>
            <person name="Pangilinan J."/>
            <person name="Larsson K.H."/>
            <person name="Matsuura K."/>
            <person name="Barry K."/>
            <person name="Labutti K."/>
            <person name="Kuo R."/>
            <person name="Ohm R.A."/>
            <person name="Bhattacharya S.S."/>
            <person name="Shirouzu T."/>
            <person name="Yoshinaga Y."/>
            <person name="Martin F.M."/>
            <person name="Grigoriev I.V."/>
            <person name="Hibbett D.S."/>
        </authorList>
    </citation>
    <scope>NUCLEOTIDE SEQUENCE [LARGE SCALE GENOMIC DNA]</scope>
    <source>
        <strain evidence="1 2">93-53</strain>
    </source>
</reference>
<gene>
    <name evidence="1" type="ORF">LAESUDRAFT_723772</name>
</gene>
<dbReference type="InParanoid" id="A0A165FDY1"/>
<proteinExistence type="predicted"/>
<dbReference type="EMBL" id="KV427614">
    <property type="protein sequence ID" value="KZT08824.1"/>
    <property type="molecule type" value="Genomic_DNA"/>
</dbReference>
<dbReference type="GeneID" id="63825505"/>
<protein>
    <submittedName>
        <fullName evidence="1">Uncharacterized protein</fullName>
    </submittedName>
</protein>
<evidence type="ECO:0000313" key="1">
    <source>
        <dbReference type="EMBL" id="KZT08824.1"/>
    </source>
</evidence>
<dbReference type="Proteomes" id="UP000076871">
    <property type="component" value="Unassembled WGS sequence"/>
</dbReference>
<accession>A0A165FDY1</accession>
<name>A0A165FDY1_9APHY</name>
<sequence length="57" mass="6603">MGAPHTAYGIHDEPGAVHHDRRLEKFHYTVDKKDGEEKEGALCYVAARWLTLRWVQI</sequence>
<organism evidence="1 2">
    <name type="scientific">Laetiporus sulphureus 93-53</name>
    <dbReference type="NCBI Taxonomy" id="1314785"/>
    <lineage>
        <taxon>Eukaryota</taxon>
        <taxon>Fungi</taxon>
        <taxon>Dikarya</taxon>
        <taxon>Basidiomycota</taxon>
        <taxon>Agaricomycotina</taxon>
        <taxon>Agaricomycetes</taxon>
        <taxon>Polyporales</taxon>
        <taxon>Laetiporus</taxon>
    </lineage>
</organism>
<dbReference type="RefSeq" id="XP_040766564.1">
    <property type="nucleotide sequence ID" value="XM_040908476.1"/>
</dbReference>
<keyword evidence="2" id="KW-1185">Reference proteome</keyword>
<evidence type="ECO:0000313" key="2">
    <source>
        <dbReference type="Proteomes" id="UP000076871"/>
    </source>
</evidence>